<feature type="transmembrane region" description="Helical" evidence="1">
    <location>
        <begin position="122"/>
        <end position="143"/>
    </location>
</feature>
<keyword evidence="1" id="KW-0472">Membrane</keyword>
<feature type="transmembrane region" description="Helical" evidence="1">
    <location>
        <begin position="84"/>
        <end position="102"/>
    </location>
</feature>
<dbReference type="PANTHER" id="PTHR33048:SF47">
    <property type="entry name" value="INTEGRAL MEMBRANE PROTEIN-RELATED"/>
    <property type="match status" value="1"/>
</dbReference>
<dbReference type="AlphaFoldDB" id="A0A2P7YPW9"/>
<dbReference type="InterPro" id="IPR052337">
    <property type="entry name" value="SAT4-like"/>
</dbReference>
<proteinExistence type="predicted"/>
<dbReference type="PANTHER" id="PTHR33048">
    <property type="entry name" value="PTH11-LIKE INTEGRAL MEMBRANE PROTEIN (AFU_ORTHOLOGUE AFUA_5G11245)"/>
    <property type="match status" value="1"/>
</dbReference>
<keyword evidence="1" id="KW-1133">Transmembrane helix</keyword>
<protein>
    <submittedName>
        <fullName evidence="2">Uncharacterized protein</fullName>
    </submittedName>
</protein>
<evidence type="ECO:0000313" key="3">
    <source>
        <dbReference type="Proteomes" id="UP000243723"/>
    </source>
</evidence>
<evidence type="ECO:0000256" key="1">
    <source>
        <dbReference type="SAM" id="Phobius"/>
    </source>
</evidence>
<keyword evidence="1" id="KW-0812">Transmembrane</keyword>
<keyword evidence="3" id="KW-1185">Reference proteome</keyword>
<name>A0A2P7YPW9_9PEZI</name>
<gene>
    <name evidence="2" type="ORF">B9Z65_1181</name>
</gene>
<comment type="caution">
    <text evidence="2">The sequence shown here is derived from an EMBL/GenBank/DDBJ whole genome shotgun (WGS) entry which is preliminary data.</text>
</comment>
<organism evidence="2 3">
    <name type="scientific">Elsinoe australis</name>
    <dbReference type="NCBI Taxonomy" id="40998"/>
    <lineage>
        <taxon>Eukaryota</taxon>
        <taxon>Fungi</taxon>
        <taxon>Dikarya</taxon>
        <taxon>Ascomycota</taxon>
        <taxon>Pezizomycotina</taxon>
        <taxon>Dothideomycetes</taxon>
        <taxon>Dothideomycetidae</taxon>
        <taxon>Myriangiales</taxon>
        <taxon>Elsinoaceae</taxon>
        <taxon>Elsinoe</taxon>
    </lineage>
</organism>
<sequence>MAMALHGVVTTIAAVGFITRCDNVDPVILETSNSCKRNFDDFIGPIGHATAASNAFCDWTFALVPLYITYSTRRRILERTSQRISIGIVGAFGIGGSVISLVRLASLNDLRFGPRIFDTLALPFMLVIVETGVCITAVSMLAMRPLQEQLRSWKLRLSRFSDTPAAQRLPSSAPMRIHVGRLDTTSPSKKTVSDHNFHLADITAVRQLGMLPDTIDMEGQRSG</sequence>
<dbReference type="EMBL" id="NHZQ01000404">
    <property type="protein sequence ID" value="PSK37990.1"/>
    <property type="molecule type" value="Genomic_DNA"/>
</dbReference>
<evidence type="ECO:0000313" key="2">
    <source>
        <dbReference type="EMBL" id="PSK37990.1"/>
    </source>
</evidence>
<dbReference type="Proteomes" id="UP000243723">
    <property type="component" value="Unassembled WGS sequence"/>
</dbReference>
<reference evidence="2 3" key="1">
    <citation type="submission" date="2017-05" db="EMBL/GenBank/DDBJ databases">
        <title>Draft genome sequence of Elsinoe australis.</title>
        <authorList>
            <person name="Cheng Q."/>
        </authorList>
    </citation>
    <scope>NUCLEOTIDE SEQUENCE [LARGE SCALE GENOMIC DNA]</scope>
    <source>
        <strain evidence="2 3">NL1</strain>
    </source>
</reference>
<accession>A0A2P7YPW9</accession>